<evidence type="ECO:0000313" key="1">
    <source>
        <dbReference type="EMBL" id="GEO33773.1"/>
    </source>
</evidence>
<dbReference type="InterPro" id="IPR005583">
    <property type="entry name" value="YaaA"/>
</dbReference>
<dbReference type="PANTHER" id="PTHR30283:SF4">
    <property type="entry name" value="PEROXIDE STRESS RESISTANCE PROTEIN YAAA"/>
    <property type="match status" value="1"/>
</dbReference>
<dbReference type="Pfam" id="PF03883">
    <property type="entry name" value="H2O2_YaaD"/>
    <property type="match status" value="1"/>
</dbReference>
<proteinExistence type="predicted"/>
<sequence length="256" mass="26600">MLVLLPPSEGKTAPTAGAPLDLSALSHPTLTDQRRTVLEALAKLSAHPDAARVLGTGPSLAEEVERNTRLAVEPAASASSVYSGVLYAAAGLGTLPDDARARAARGVRVVSALWGLVAPDDRIPAYRLSMAVDLPGVGPLARGWRPGLAAELDPLVGGRLVVDCRSATYAAAWRPPSGSAWVTVRVLRESGGRRTVVSHNAKHTRGVLTRHLLVRGAEPATPEELLDAAGELVGGPLRDAELGGPGRTRVLTLTVT</sequence>
<dbReference type="AlphaFoldDB" id="A0A512DBD1"/>
<accession>A0A512DBD1</accession>
<dbReference type="EMBL" id="BJYY01000012">
    <property type="protein sequence ID" value="GEO33773.1"/>
    <property type="molecule type" value="Genomic_DNA"/>
</dbReference>
<dbReference type="RefSeq" id="WP_146902278.1">
    <property type="nucleotide sequence ID" value="NZ_BAAARM010000002.1"/>
</dbReference>
<comment type="caution">
    <text evidence="1">The sequence shown here is derived from an EMBL/GenBank/DDBJ whole genome shotgun (WGS) entry which is preliminary data.</text>
</comment>
<dbReference type="Proteomes" id="UP000321181">
    <property type="component" value="Unassembled WGS sequence"/>
</dbReference>
<dbReference type="GO" id="GO:0005829">
    <property type="term" value="C:cytosol"/>
    <property type="evidence" value="ECO:0007669"/>
    <property type="project" value="TreeGrafter"/>
</dbReference>
<organism evidence="1 2">
    <name type="scientific">Cellulomonas aerilata</name>
    <dbReference type="NCBI Taxonomy" id="515326"/>
    <lineage>
        <taxon>Bacteria</taxon>
        <taxon>Bacillati</taxon>
        <taxon>Actinomycetota</taxon>
        <taxon>Actinomycetes</taxon>
        <taxon>Micrococcales</taxon>
        <taxon>Cellulomonadaceae</taxon>
        <taxon>Cellulomonas</taxon>
    </lineage>
</organism>
<dbReference type="OrthoDB" id="3210767at2"/>
<gene>
    <name evidence="1" type="ORF">CAE01nite_14980</name>
</gene>
<keyword evidence="2" id="KW-1185">Reference proteome</keyword>
<reference evidence="1 2" key="1">
    <citation type="submission" date="2019-07" db="EMBL/GenBank/DDBJ databases">
        <title>Whole genome shotgun sequence of Cellulomonas aerilata NBRC 106308.</title>
        <authorList>
            <person name="Hosoyama A."/>
            <person name="Uohara A."/>
            <person name="Ohji S."/>
            <person name="Ichikawa N."/>
        </authorList>
    </citation>
    <scope>NUCLEOTIDE SEQUENCE [LARGE SCALE GENOMIC DNA]</scope>
    <source>
        <strain evidence="1 2">NBRC 106308</strain>
    </source>
</reference>
<evidence type="ECO:0000313" key="2">
    <source>
        <dbReference type="Proteomes" id="UP000321181"/>
    </source>
</evidence>
<dbReference type="PANTHER" id="PTHR30283">
    <property type="entry name" value="PEROXIDE STRESS RESPONSE PROTEIN YAAA"/>
    <property type="match status" value="1"/>
</dbReference>
<name>A0A512DBD1_9CELL</name>
<protein>
    <submittedName>
        <fullName evidence="1">UPF0246 protein</fullName>
    </submittedName>
</protein>
<dbReference type="GO" id="GO:0033194">
    <property type="term" value="P:response to hydroperoxide"/>
    <property type="evidence" value="ECO:0007669"/>
    <property type="project" value="TreeGrafter"/>
</dbReference>